<feature type="domain" description="3-hydroxyacyl-CoA dehydrogenase C-terminal" evidence="14">
    <location>
        <begin position="504"/>
        <end position="598"/>
    </location>
</feature>
<name>A0A916VY18_9HYPH</name>
<dbReference type="AlphaFoldDB" id="A0A916VY18"/>
<sequence length="753" mass="82946">MTVSSQVWKLLKDRNKALGPEGGAWTMLTHWRWAKDEEGIVWLILDRAGESANTLSAEVLAELDRIIGEVHASGARALVIRSAKSSGFIAGADIREFTGMRETAKVEEVLRQGHAILDRLAGLPMPTIAVINGFCLGGGLELALACKHRIAITGASFGFPEVLLGLHPGLGGTFRLTKLIDPVEAMTMMLTGKTVHTKKAKALGLVDAIVDERHLREAIRAAIRGEFKSARRGLKAGVFGFEPARTFAAKRMRAELEKRAPRKHYPAPWRLVDLWEEHGSNAQTMQKAEIHSFAELITGDTAQNLVRVFFLREKLKGLAKGESGIHHVHVIGAGTMGADIAAWCAARGLHVTLSDLNQQALAKAIGRASRFFEERLYSSIERRDALDRLTPDFEGYGIARADLVIEAVAEREEIKRKAFEDVAARMKPDAILATNTSSIPLETLRSGLASPERFAGLHFFNPVTKMELVEVVSHDGASRETLDRLQAFCGNISRLPVPVKSAPGFLVNRALMPYMGEAFLMFDEGISKQLIDKAAREFGMPMGPLELADQVGLDICLEVARMLSERLPDKQPAIPEWLTRKVQAGETGRKANKGFYAYDEKGKKKKEDAKLSEDIDVQYREEDLADRMILPMLNTLVRCLREGIIADADTADGAMIFGTGFAPFRGGPLHYARKRGVANIRARLLELEAKHGARFEPDQGWELLFPHHEVEVEPEDVDVQEVKVPETEPAVIEPTPVEAEPTETAAVKTEPSV</sequence>
<keyword evidence="8" id="KW-0520">NAD</keyword>
<dbReference type="GO" id="GO:0006635">
    <property type="term" value="P:fatty acid beta-oxidation"/>
    <property type="evidence" value="ECO:0007669"/>
    <property type="project" value="TreeGrafter"/>
</dbReference>
<comment type="pathway">
    <text evidence="1">Lipid metabolism; fatty acid beta-oxidation.</text>
</comment>
<evidence type="ECO:0000256" key="9">
    <source>
        <dbReference type="ARBA" id="ARBA00023098"/>
    </source>
</evidence>
<dbReference type="SUPFAM" id="SSF48179">
    <property type="entry name" value="6-phosphogluconate dehydrogenase C-terminal domain-like"/>
    <property type="match status" value="2"/>
</dbReference>
<dbReference type="PANTHER" id="PTHR43612">
    <property type="entry name" value="TRIFUNCTIONAL ENZYME SUBUNIT ALPHA"/>
    <property type="match status" value="1"/>
</dbReference>
<dbReference type="InterPro" id="IPR006108">
    <property type="entry name" value="3HC_DH_C"/>
</dbReference>
<evidence type="ECO:0000256" key="2">
    <source>
        <dbReference type="ARBA" id="ARBA00007005"/>
    </source>
</evidence>
<keyword evidence="10" id="KW-0456">Lyase</keyword>
<dbReference type="InterPro" id="IPR001753">
    <property type="entry name" value="Enoyl-CoA_hydra/iso"/>
</dbReference>
<evidence type="ECO:0000256" key="6">
    <source>
        <dbReference type="ARBA" id="ARBA00022963"/>
    </source>
</evidence>
<dbReference type="GO" id="GO:0070403">
    <property type="term" value="F:NAD+ binding"/>
    <property type="evidence" value="ECO:0007669"/>
    <property type="project" value="InterPro"/>
</dbReference>
<evidence type="ECO:0000259" key="15">
    <source>
        <dbReference type="Pfam" id="PF02737"/>
    </source>
</evidence>
<dbReference type="SUPFAM" id="SSF51735">
    <property type="entry name" value="NAD(P)-binding Rossmann-fold domains"/>
    <property type="match status" value="1"/>
</dbReference>
<dbReference type="InterPro" id="IPR006176">
    <property type="entry name" value="3-OHacyl-CoA_DH_NAD-bd"/>
</dbReference>
<evidence type="ECO:0000256" key="5">
    <source>
        <dbReference type="ARBA" id="ARBA00022832"/>
    </source>
</evidence>
<accession>A0A916VY18</accession>
<protein>
    <recommendedName>
        <fullName evidence="4">enoyl-CoA hydratase</fullName>
        <ecNumber evidence="4">4.2.1.17</ecNumber>
    </recommendedName>
</protein>
<dbReference type="RefSeq" id="WP_188719078.1">
    <property type="nucleotide sequence ID" value="NZ_BMIF01000001.1"/>
</dbReference>
<dbReference type="SUPFAM" id="SSF52096">
    <property type="entry name" value="ClpP/crotonase"/>
    <property type="match status" value="1"/>
</dbReference>
<dbReference type="CDD" id="cd06558">
    <property type="entry name" value="crotonase-like"/>
    <property type="match status" value="1"/>
</dbReference>
<dbReference type="Pfam" id="PF00378">
    <property type="entry name" value="ECH_1"/>
    <property type="match status" value="1"/>
</dbReference>
<keyword evidence="11" id="KW-0511">Multifunctional enzyme</keyword>
<keyword evidence="6" id="KW-0442">Lipid degradation</keyword>
<dbReference type="PANTHER" id="PTHR43612:SF3">
    <property type="entry name" value="TRIFUNCTIONAL ENZYME SUBUNIT ALPHA, MITOCHONDRIAL"/>
    <property type="match status" value="1"/>
</dbReference>
<dbReference type="Gene3D" id="3.90.226.10">
    <property type="entry name" value="2-enoyl-CoA Hydratase, Chain A, domain 1"/>
    <property type="match status" value="1"/>
</dbReference>
<evidence type="ECO:0000256" key="13">
    <source>
        <dbReference type="SAM" id="MobiDB-lite"/>
    </source>
</evidence>
<comment type="catalytic activity">
    <reaction evidence="12">
        <text>a (3S)-3-hydroxyacyl-CoA + NAD(+) = a 3-oxoacyl-CoA + NADH + H(+)</text>
        <dbReference type="Rhea" id="RHEA:22432"/>
        <dbReference type="ChEBI" id="CHEBI:15378"/>
        <dbReference type="ChEBI" id="CHEBI:57318"/>
        <dbReference type="ChEBI" id="CHEBI:57540"/>
        <dbReference type="ChEBI" id="CHEBI:57945"/>
        <dbReference type="ChEBI" id="CHEBI:90726"/>
        <dbReference type="EC" id="1.1.1.35"/>
    </reaction>
</comment>
<feature type="domain" description="3-hydroxyacyl-CoA dehydrogenase NAD binding" evidence="15">
    <location>
        <begin position="327"/>
        <end position="500"/>
    </location>
</feature>
<evidence type="ECO:0000256" key="10">
    <source>
        <dbReference type="ARBA" id="ARBA00023239"/>
    </source>
</evidence>
<evidence type="ECO:0000256" key="4">
    <source>
        <dbReference type="ARBA" id="ARBA00012076"/>
    </source>
</evidence>
<keyword evidence="7" id="KW-0560">Oxidoreductase</keyword>
<proteinExistence type="inferred from homology"/>
<reference evidence="16" key="1">
    <citation type="journal article" date="2014" name="Int. J. Syst. Evol. Microbiol.">
        <title>Complete genome sequence of Corynebacterium casei LMG S-19264T (=DSM 44701T), isolated from a smear-ripened cheese.</title>
        <authorList>
            <consortium name="US DOE Joint Genome Institute (JGI-PGF)"/>
            <person name="Walter F."/>
            <person name="Albersmeier A."/>
            <person name="Kalinowski J."/>
            <person name="Ruckert C."/>
        </authorList>
    </citation>
    <scope>NUCLEOTIDE SEQUENCE</scope>
    <source>
        <strain evidence="16">CGMCC 1.15320</strain>
    </source>
</reference>
<dbReference type="Pfam" id="PF00725">
    <property type="entry name" value="3HCDH"/>
    <property type="match status" value="1"/>
</dbReference>
<dbReference type="GO" id="GO:0016509">
    <property type="term" value="F:long-chain (3S)-3-hydroxyacyl-CoA dehydrogenase (NAD+) activity"/>
    <property type="evidence" value="ECO:0007669"/>
    <property type="project" value="TreeGrafter"/>
</dbReference>
<dbReference type="Proteomes" id="UP000636264">
    <property type="component" value="Unassembled WGS sequence"/>
</dbReference>
<keyword evidence="9" id="KW-0443">Lipid metabolism</keyword>
<dbReference type="InterPro" id="IPR036291">
    <property type="entry name" value="NAD(P)-bd_dom_sf"/>
</dbReference>
<feature type="region of interest" description="Disordered" evidence="13">
    <location>
        <begin position="727"/>
        <end position="753"/>
    </location>
</feature>
<organism evidence="16 17">
    <name type="scientific">Nitratireductor aestuarii</name>
    <dbReference type="NCBI Taxonomy" id="1735103"/>
    <lineage>
        <taxon>Bacteria</taxon>
        <taxon>Pseudomonadati</taxon>
        <taxon>Pseudomonadota</taxon>
        <taxon>Alphaproteobacteria</taxon>
        <taxon>Hyphomicrobiales</taxon>
        <taxon>Phyllobacteriaceae</taxon>
        <taxon>Nitratireductor</taxon>
    </lineage>
</organism>
<dbReference type="GO" id="GO:0004300">
    <property type="term" value="F:enoyl-CoA hydratase activity"/>
    <property type="evidence" value="ECO:0007669"/>
    <property type="project" value="UniProtKB-EC"/>
</dbReference>
<evidence type="ECO:0000256" key="11">
    <source>
        <dbReference type="ARBA" id="ARBA00023268"/>
    </source>
</evidence>
<dbReference type="InterPro" id="IPR050136">
    <property type="entry name" value="FA_oxidation_alpha_subunit"/>
</dbReference>
<comment type="similarity">
    <text evidence="3">In the N-terminal section; belongs to the enoyl-CoA hydratase/isomerase family.</text>
</comment>
<gene>
    <name evidence="16" type="ORF">GCM10011385_02200</name>
</gene>
<dbReference type="InterPro" id="IPR029045">
    <property type="entry name" value="ClpP/crotonase-like_dom_sf"/>
</dbReference>
<dbReference type="InterPro" id="IPR006180">
    <property type="entry name" value="3-OHacyl-CoA_DH_CS"/>
</dbReference>
<dbReference type="Gene3D" id="1.10.1040.50">
    <property type="match status" value="1"/>
</dbReference>
<evidence type="ECO:0000256" key="3">
    <source>
        <dbReference type="ARBA" id="ARBA00008750"/>
    </source>
</evidence>
<evidence type="ECO:0000256" key="1">
    <source>
        <dbReference type="ARBA" id="ARBA00005005"/>
    </source>
</evidence>
<comment type="caution">
    <text evidence="16">The sequence shown here is derived from an EMBL/GenBank/DDBJ whole genome shotgun (WGS) entry which is preliminary data.</text>
</comment>
<dbReference type="InterPro" id="IPR008927">
    <property type="entry name" value="6-PGluconate_DH-like_C_sf"/>
</dbReference>
<dbReference type="PROSITE" id="PS00067">
    <property type="entry name" value="3HCDH"/>
    <property type="match status" value="1"/>
</dbReference>
<evidence type="ECO:0000256" key="7">
    <source>
        <dbReference type="ARBA" id="ARBA00023002"/>
    </source>
</evidence>
<reference evidence="16" key="2">
    <citation type="submission" date="2020-09" db="EMBL/GenBank/DDBJ databases">
        <authorList>
            <person name="Sun Q."/>
            <person name="Zhou Y."/>
        </authorList>
    </citation>
    <scope>NUCLEOTIDE SEQUENCE</scope>
    <source>
        <strain evidence="16">CGMCC 1.15320</strain>
    </source>
</reference>
<evidence type="ECO:0000313" key="16">
    <source>
        <dbReference type="EMBL" id="GGA52450.1"/>
    </source>
</evidence>
<keyword evidence="5" id="KW-0276">Fatty acid metabolism</keyword>
<dbReference type="EMBL" id="BMIF01000001">
    <property type="protein sequence ID" value="GGA52450.1"/>
    <property type="molecule type" value="Genomic_DNA"/>
</dbReference>
<evidence type="ECO:0000256" key="8">
    <source>
        <dbReference type="ARBA" id="ARBA00023027"/>
    </source>
</evidence>
<dbReference type="EC" id="4.2.1.17" evidence="4"/>
<evidence type="ECO:0000259" key="14">
    <source>
        <dbReference type="Pfam" id="PF00725"/>
    </source>
</evidence>
<keyword evidence="17" id="KW-1185">Reference proteome</keyword>
<dbReference type="Gene3D" id="3.40.50.720">
    <property type="entry name" value="NAD(P)-binding Rossmann-like Domain"/>
    <property type="match status" value="1"/>
</dbReference>
<dbReference type="Pfam" id="PF02737">
    <property type="entry name" value="3HCDH_N"/>
    <property type="match status" value="1"/>
</dbReference>
<evidence type="ECO:0000256" key="12">
    <source>
        <dbReference type="ARBA" id="ARBA00049556"/>
    </source>
</evidence>
<evidence type="ECO:0000313" key="17">
    <source>
        <dbReference type="Proteomes" id="UP000636264"/>
    </source>
</evidence>
<comment type="similarity">
    <text evidence="2">In the central section; belongs to the 3-hydroxyacyl-CoA dehydrogenase family.</text>
</comment>